<feature type="region of interest" description="Disordered" evidence="1">
    <location>
        <begin position="30"/>
        <end position="76"/>
    </location>
</feature>
<gene>
    <name evidence="3" type="ORF">PENANT_c038G10160</name>
</gene>
<dbReference type="EMBL" id="MDYN01000038">
    <property type="protein sequence ID" value="OQD80182.1"/>
    <property type="molecule type" value="Genomic_DNA"/>
</dbReference>
<evidence type="ECO:0000313" key="4">
    <source>
        <dbReference type="Proteomes" id="UP000191672"/>
    </source>
</evidence>
<name>A0A1V6PU02_9EURO</name>
<keyword evidence="4" id="KW-1185">Reference proteome</keyword>
<evidence type="ECO:0000256" key="1">
    <source>
        <dbReference type="SAM" id="MobiDB-lite"/>
    </source>
</evidence>
<protein>
    <submittedName>
        <fullName evidence="3">Uncharacterized protein</fullName>
    </submittedName>
</protein>
<dbReference type="AlphaFoldDB" id="A0A1V6PU02"/>
<dbReference type="Pfam" id="PF15474">
    <property type="entry name" value="MU117"/>
    <property type="match status" value="1"/>
</dbReference>
<accession>A0A1V6PU02</accession>
<feature type="compositionally biased region" description="Low complexity" evidence="1">
    <location>
        <begin position="415"/>
        <end position="430"/>
    </location>
</feature>
<evidence type="ECO:0000313" key="3">
    <source>
        <dbReference type="EMBL" id="OQD80182.1"/>
    </source>
</evidence>
<evidence type="ECO:0000256" key="2">
    <source>
        <dbReference type="SAM" id="SignalP"/>
    </source>
</evidence>
<feature type="compositionally biased region" description="Low complexity" evidence="1">
    <location>
        <begin position="120"/>
        <end position="200"/>
    </location>
</feature>
<feature type="chain" id="PRO_5012686601" evidence="2">
    <location>
        <begin position="28"/>
        <end position="1208"/>
    </location>
</feature>
<feature type="compositionally biased region" description="Acidic residues" evidence="1">
    <location>
        <begin position="399"/>
        <end position="411"/>
    </location>
</feature>
<dbReference type="Proteomes" id="UP000191672">
    <property type="component" value="Unassembled WGS sequence"/>
</dbReference>
<keyword evidence="2" id="KW-0732">Signal</keyword>
<feature type="region of interest" description="Disordered" evidence="1">
    <location>
        <begin position="118"/>
        <end position="200"/>
    </location>
</feature>
<reference evidence="4" key="1">
    <citation type="journal article" date="2017" name="Nat. Microbiol.">
        <title>Global analysis of biosynthetic gene clusters reveals vast potential of secondary metabolite production in Penicillium species.</title>
        <authorList>
            <person name="Nielsen J.C."/>
            <person name="Grijseels S."/>
            <person name="Prigent S."/>
            <person name="Ji B."/>
            <person name="Dainat J."/>
            <person name="Nielsen K.F."/>
            <person name="Frisvad J.C."/>
            <person name="Workman M."/>
            <person name="Nielsen J."/>
        </authorList>
    </citation>
    <scope>NUCLEOTIDE SEQUENCE [LARGE SCALE GENOMIC DNA]</scope>
    <source>
        <strain evidence="4">IBT 31811</strain>
    </source>
</reference>
<feature type="region of interest" description="Disordered" evidence="1">
    <location>
        <begin position="218"/>
        <end position="250"/>
    </location>
</feature>
<sequence>MRPSEGWSLSAGRAFLALSSIIQLTSGAVIGSSSGRSSSVSTFSPSTSSRASSGQNKSSIDPSSSSPSSSAPKQTNSAVIISSGVSSYGVGSSASNVIPTSSSKPLISTGSVAQNTDSLVSSTVPASSQPTSAPPSTSTTIPVRSTGSSSISSSIQGPFFSSTTQPSSIRISSLTSSVPGSSLSSADQASSIGSPGSSNQSTSNIVYSFSGASPTASPSTSLGVLSTPPSGSGSSKSLAPSSANSDSPSIVSSTIVKSGSTVAVSVITGGSDSTPITLPPVTSTIQSSEATSSVSSVSSDIAGLIPIINSWKNNPDYLKTETLDKVKAIRGEVEGLISDLGGSSSSSGCNSKKKRGLFGSIGNIITSLTCIDEDLGKVTDDINTKNIDSIDDTLDELTENNDNLTENDNEDNSERSSNSDSSTTTSSSSCTDLSTAFKVTVKCVPTSFVTGSSTLPTTTCTPSTTVTTAGCSVTGLTTTISTSASATGTQIPCASDTCGKSCPMNKGPLSGASMGVVATTENCALISTSTTATLPTGSYGIAGSIGVTAPTQSSSASKRSQSSSHENHLVDRSLVERALADVSPPYADYVRSLTPVWVSQSGDASGQWFDFPTFGHSAAGVNGIYGCTAVIIASEKGVYISHIWESPVFIHGDFSPTDDSYFVSTAFNSLRDGTASAQSVTDLIGSDQSPGVLNAIYAPKVFVLTPYTTDFDRQMFGISTRLRYQDRANDLAQRLANVIPGSGGQGIVMGYTRTSQQASTQEPGVAGRAILEVDPFQTWLTTPNDPGSAGLQVGRWRLWVEDQLITYQDFWLPHAAAPAGSFQKRDGGYANPCSSYTNSSSSSSSSYGISTSLASSATTFRSSISTSHPSSSERSSSSSAFPSATSSAPGNVSSGIASSSPSGSSSMPSSEASSPPTLKSSSTSSSSSAPSSSGLSFSHGSSSSMPVSSTGPASSAAPASSSGITSAPITSTLSPSSTSTSQSSYVCFNQGGPMVATPYCQCTTTSDGEGYYATAPLISDHCTDYTTFPSSITPKSTVTQAPTTATPEPIVKTEDGNIVSYPSRTLEYGEVYGKQYTFTNGAGSPVTLETAAPTQTDVNNKGSSQCSSVDDACQRAYEQFEDDTVYSGFASYTAKIQSGMVMVATFGQAGCVAQYKCDDYGFGMTGRQIKDAIEYMKDNDGVKKCGTTYLSNSCHVTLNYCTSCKSQH</sequence>
<dbReference type="STRING" id="416450.A0A1V6PU02"/>
<dbReference type="InterPro" id="IPR029167">
    <property type="entry name" value="Mug117"/>
</dbReference>
<proteinExistence type="predicted"/>
<feature type="region of interest" description="Disordered" evidence="1">
    <location>
        <begin position="399"/>
        <end position="430"/>
    </location>
</feature>
<feature type="signal peptide" evidence="2">
    <location>
        <begin position="1"/>
        <end position="27"/>
    </location>
</feature>
<organism evidence="3 4">
    <name type="scientific">Penicillium antarcticum</name>
    <dbReference type="NCBI Taxonomy" id="416450"/>
    <lineage>
        <taxon>Eukaryota</taxon>
        <taxon>Fungi</taxon>
        <taxon>Dikarya</taxon>
        <taxon>Ascomycota</taxon>
        <taxon>Pezizomycotina</taxon>
        <taxon>Eurotiomycetes</taxon>
        <taxon>Eurotiomycetidae</taxon>
        <taxon>Eurotiales</taxon>
        <taxon>Aspergillaceae</taxon>
        <taxon>Penicillium</taxon>
    </lineage>
</organism>
<comment type="caution">
    <text evidence="3">The sequence shown here is derived from an EMBL/GenBank/DDBJ whole genome shotgun (WGS) entry which is preliminary data.</text>
</comment>
<feature type="region of interest" description="Disordered" evidence="1">
    <location>
        <begin position="862"/>
        <end position="984"/>
    </location>
</feature>